<sequence>MATSTRAIRALQVWNGHEHSTQGDSGAAVVHVPQTGGGSRPAGRTAP</sequence>
<evidence type="ECO:0000313" key="2">
    <source>
        <dbReference type="EMBL" id="DAE11407.1"/>
    </source>
</evidence>
<dbReference type="EMBL" id="BK015532">
    <property type="protein sequence ID" value="DAE11407.1"/>
    <property type="molecule type" value="Genomic_DNA"/>
</dbReference>
<organism evidence="2">
    <name type="scientific">Siphoviridae sp. ct4F219</name>
    <dbReference type="NCBI Taxonomy" id="2825329"/>
    <lineage>
        <taxon>Viruses</taxon>
        <taxon>Duplodnaviria</taxon>
        <taxon>Heunggongvirae</taxon>
        <taxon>Uroviricota</taxon>
        <taxon>Caudoviricetes</taxon>
    </lineage>
</organism>
<reference evidence="2" key="1">
    <citation type="journal article" date="2021" name="Proc. Natl. Acad. Sci. U.S.A.">
        <title>A Catalog of Tens of Thousands of Viruses from Human Metagenomes Reveals Hidden Associations with Chronic Diseases.</title>
        <authorList>
            <person name="Tisza M.J."/>
            <person name="Buck C.B."/>
        </authorList>
    </citation>
    <scope>NUCLEOTIDE SEQUENCE</scope>
    <source>
        <strain evidence="2">Ct4F219</strain>
    </source>
</reference>
<evidence type="ECO:0000256" key="1">
    <source>
        <dbReference type="SAM" id="MobiDB-lite"/>
    </source>
</evidence>
<accession>A0A8S5PWK8</accession>
<protein>
    <submittedName>
        <fullName evidence="2">Uncharacterized protein</fullName>
    </submittedName>
</protein>
<feature type="region of interest" description="Disordered" evidence="1">
    <location>
        <begin position="16"/>
        <end position="47"/>
    </location>
</feature>
<proteinExistence type="predicted"/>
<name>A0A8S5PWK8_9CAUD</name>